<dbReference type="AlphaFoldDB" id="A0A0D0CL02"/>
<evidence type="ECO:0000256" key="1">
    <source>
        <dbReference type="PROSITE-ProRule" id="PRU00175"/>
    </source>
</evidence>
<dbReference type="OrthoDB" id="8062037at2759"/>
<dbReference type="InterPro" id="IPR013083">
    <property type="entry name" value="Znf_RING/FYVE/PHD"/>
</dbReference>
<dbReference type="Gene3D" id="3.30.40.10">
    <property type="entry name" value="Zinc/RING finger domain, C3HC4 (zinc finger)"/>
    <property type="match status" value="1"/>
</dbReference>
<dbReference type="InterPro" id="IPR001841">
    <property type="entry name" value="Znf_RING"/>
</dbReference>
<protein>
    <recommendedName>
        <fullName evidence="2">RING-type domain-containing protein</fullName>
    </recommendedName>
</protein>
<sequence>MGAKTAPGVLIPHFQRQQCQPVDVAMVNFLCDVCHENFPSDTFLFSPCGHGFCAACTRSLETHKQCPSCRKPRNKSQLHKLFITPAEESVVDIELQAQPLMKLMSNLRPNSEYSSAQEVAFRMKNLIRKLKNEAIAVRYSLLL</sequence>
<dbReference type="Proteomes" id="UP000053593">
    <property type="component" value="Unassembled WGS sequence"/>
</dbReference>
<gene>
    <name evidence="3" type="ORF">GYMLUDRAFT_685774</name>
</gene>
<organism evidence="3 4">
    <name type="scientific">Collybiopsis luxurians FD-317 M1</name>
    <dbReference type="NCBI Taxonomy" id="944289"/>
    <lineage>
        <taxon>Eukaryota</taxon>
        <taxon>Fungi</taxon>
        <taxon>Dikarya</taxon>
        <taxon>Basidiomycota</taxon>
        <taxon>Agaricomycotina</taxon>
        <taxon>Agaricomycetes</taxon>
        <taxon>Agaricomycetidae</taxon>
        <taxon>Agaricales</taxon>
        <taxon>Marasmiineae</taxon>
        <taxon>Omphalotaceae</taxon>
        <taxon>Collybiopsis</taxon>
        <taxon>Collybiopsis luxurians</taxon>
    </lineage>
</organism>
<proteinExistence type="predicted"/>
<dbReference type="Pfam" id="PF13920">
    <property type="entry name" value="zf-C3HC4_3"/>
    <property type="match status" value="1"/>
</dbReference>
<dbReference type="EMBL" id="KN834781">
    <property type="protein sequence ID" value="KIK59182.1"/>
    <property type="molecule type" value="Genomic_DNA"/>
</dbReference>
<keyword evidence="1" id="KW-0479">Metal-binding</keyword>
<keyword evidence="4" id="KW-1185">Reference proteome</keyword>
<name>A0A0D0CL02_9AGAR</name>
<accession>A0A0D0CL02</accession>
<evidence type="ECO:0000313" key="3">
    <source>
        <dbReference type="EMBL" id="KIK59182.1"/>
    </source>
</evidence>
<feature type="domain" description="RING-type" evidence="2">
    <location>
        <begin position="31"/>
        <end position="70"/>
    </location>
</feature>
<dbReference type="SMART" id="SM00184">
    <property type="entry name" value="RING"/>
    <property type="match status" value="1"/>
</dbReference>
<dbReference type="SUPFAM" id="SSF57850">
    <property type="entry name" value="RING/U-box"/>
    <property type="match status" value="1"/>
</dbReference>
<dbReference type="HOGENOM" id="CLU_1806375_0_0_1"/>
<evidence type="ECO:0000313" key="4">
    <source>
        <dbReference type="Proteomes" id="UP000053593"/>
    </source>
</evidence>
<evidence type="ECO:0000259" key="2">
    <source>
        <dbReference type="PROSITE" id="PS50089"/>
    </source>
</evidence>
<keyword evidence="1" id="KW-0862">Zinc</keyword>
<keyword evidence="1" id="KW-0863">Zinc-finger</keyword>
<dbReference type="PROSITE" id="PS50089">
    <property type="entry name" value="ZF_RING_2"/>
    <property type="match status" value="1"/>
</dbReference>
<dbReference type="GO" id="GO:0008270">
    <property type="term" value="F:zinc ion binding"/>
    <property type="evidence" value="ECO:0007669"/>
    <property type="project" value="UniProtKB-KW"/>
</dbReference>
<reference evidence="3 4" key="1">
    <citation type="submission" date="2014-04" db="EMBL/GenBank/DDBJ databases">
        <title>Evolutionary Origins and Diversification of the Mycorrhizal Mutualists.</title>
        <authorList>
            <consortium name="DOE Joint Genome Institute"/>
            <consortium name="Mycorrhizal Genomics Consortium"/>
            <person name="Kohler A."/>
            <person name="Kuo A."/>
            <person name="Nagy L.G."/>
            <person name="Floudas D."/>
            <person name="Copeland A."/>
            <person name="Barry K.W."/>
            <person name="Cichocki N."/>
            <person name="Veneault-Fourrey C."/>
            <person name="LaButti K."/>
            <person name="Lindquist E.A."/>
            <person name="Lipzen A."/>
            <person name="Lundell T."/>
            <person name="Morin E."/>
            <person name="Murat C."/>
            <person name="Riley R."/>
            <person name="Ohm R."/>
            <person name="Sun H."/>
            <person name="Tunlid A."/>
            <person name="Henrissat B."/>
            <person name="Grigoriev I.V."/>
            <person name="Hibbett D.S."/>
            <person name="Martin F."/>
        </authorList>
    </citation>
    <scope>NUCLEOTIDE SEQUENCE [LARGE SCALE GENOMIC DNA]</scope>
    <source>
        <strain evidence="3 4">FD-317 M1</strain>
    </source>
</reference>